<protein>
    <recommendedName>
        <fullName evidence="7">HAMP domain-containing protein</fullName>
    </recommendedName>
</protein>
<feature type="domain" description="HAMP" evidence="7">
    <location>
        <begin position="298"/>
        <end position="349"/>
    </location>
</feature>
<dbReference type="InterPro" id="IPR050640">
    <property type="entry name" value="Bact_2-comp_sensor_kinase"/>
</dbReference>
<dbReference type="EMBL" id="CAJVAS010000031">
    <property type="protein sequence ID" value="CAG7645367.1"/>
    <property type="molecule type" value="Genomic_DNA"/>
</dbReference>
<dbReference type="PANTHER" id="PTHR34220:SF7">
    <property type="entry name" value="SENSOR HISTIDINE KINASE YPDA"/>
    <property type="match status" value="1"/>
</dbReference>
<keyword evidence="5" id="KW-0175">Coiled coil</keyword>
<dbReference type="AlphaFoldDB" id="A0A916NKZ4"/>
<dbReference type="InterPro" id="IPR003594">
    <property type="entry name" value="HATPase_dom"/>
</dbReference>
<proteinExistence type="predicted"/>
<evidence type="ECO:0000256" key="1">
    <source>
        <dbReference type="ARBA" id="ARBA00004236"/>
    </source>
</evidence>
<keyword evidence="6" id="KW-0812">Transmembrane</keyword>
<evidence type="ECO:0000256" key="6">
    <source>
        <dbReference type="SAM" id="Phobius"/>
    </source>
</evidence>
<comment type="subcellular location">
    <subcellularLocation>
        <location evidence="1">Cell membrane</location>
    </subcellularLocation>
</comment>
<gene>
    <name evidence="8" type="ORF">PAESOLCIP111_04931</name>
</gene>
<dbReference type="InterPro" id="IPR010559">
    <property type="entry name" value="Sig_transdc_His_kin_internal"/>
</dbReference>
<keyword evidence="3" id="KW-0418">Kinase</keyword>
<dbReference type="Proteomes" id="UP000693672">
    <property type="component" value="Unassembled WGS sequence"/>
</dbReference>
<keyword evidence="6" id="KW-1133">Transmembrane helix</keyword>
<accession>A0A916NKZ4</accession>
<dbReference type="Pfam" id="PF06580">
    <property type="entry name" value="His_kinase"/>
    <property type="match status" value="1"/>
</dbReference>
<keyword evidence="2" id="KW-1003">Cell membrane</keyword>
<evidence type="ECO:0000256" key="3">
    <source>
        <dbReference type="ARBA" id="ARBA00022777"/>
    </source>
</evidence>
<evidence type="ECO:0000313" key="8">
    <source>
        <dbReference type="EMBL" id="CAG7645367.1"/>
    </source>
</evidence>
<keyword evidence="9" id="KW-1185">Reference proteome</keyword>
<evidence type="ECO:0000256" key="5">
    <source>
        <dbReference type="SAM" id="Coils"/>
    </source>
</evidence>
<dbReference type="GO" id="GO:0005886">
    <property type="term" value="C:plasma membrane"/>
    <property type="evidence" value="ECO:0007669"/>
    <property type="project" value="UniProtKB-SubCell"/>
</dbReference>
<name>A0A916NKZ4_9BACL</name>
<feature type="coiled-coil region" evidence="5">
    <location>
        <begin position="330"/>
        <end position="371"/>
    </location>
</feature>
<keyword evidence="3" id="KW-0808">Transferase</keyword>
<dbReference type="InterPro" id="IPR003660">
    <property type="entry name" value="HAMP_dom"/>
</dbReference>
<dbReference type="GO" id="GO:0000155">
    <property type="term" value="F:phosphorelay sensor kinase activity"/>
    <property type="evidence" value="ECO:0007669"/>
    <property type="project" value="InterPro"/>
</dbReference>
<comment type="caution">
    <text evidence="8">The sequence shown here is derived from an EMBL/GenBank/DDBJ whole genome shotgun (WGS) entry which is preliminary data.</text>
</comment>
<sequence>MLRLLIYIGAVCTLLLTGAAVLVYMQAASLVREQTERQMRWTHEQIAQRLQQTVLELDRTIRLLAADGAVRRFAESGFSRESEEPGDRDALDALIRRQAAQFPYISELCVTQDEAGLSLCNQAGSEGSALGTRMIPAIARNERLLYAVSNTTGRESEPVKELMYVMPITERGTGVVKGTVSLSLNTARLLKDAAGEQLLSGMAVFNERGQLLYRYQAAEQPAIARPGPGTERGSFDYWDRGRFVSQKLLELPQAVWYSRAEMTPPGLLTGSRGAVPLALVFTLTLLAACAASAFLYRRYYQAPVEHLRQLMKRAERGDWKAYWVGKSSTLQDLGGSYNQMLNRLEELIRQVKREEALKKEAEMEALQYQLNPHFLYNTLNTIKWVAKLHKTPQISEAVTALVRLLQASLGKKGDFITIKEEIGLLQDYMEIQRFRYGDKIRLACTVEAGANDCLLPCMLLQPLVENAIVHGIEPAKREGWIRVSVSLDLKRSLLICEVEDNGIGLIEAKPEKADALGAAGVRERMSGIGVRHIREKIRLYYGSGYHLHMIGKPGEGTVCRLTLPIHQIGG</sequence>
<evidence type="ECO:0000256" key="2">
    <source>
        <dbReference type="ARBA" id="ARBA00022475"/>
    </source>
</evidence>
<reference evidence="8" key="1">
    <citation type="submission" date="2021-06" db="EMBL/GenBank/DDBJ databases">
        <authorList>
            <person name="Criscuolo A."/>
        </authorList>
    </citation>
    <scope>NUCLEOTIDE SEQUENCE</scope>
    <source>
        <strain evidence="8">CIP111600</strain>
    </source>
</reference>
<dbReference type="SMART" id="SM00387">
    <property type="entry name" value="HATPase_c"/>
    <property type="match status" value="1"/>
</dbReference>
<organism evidence="8 9">
    <name type="scientific">Paenibacillus solanacearum</name>
    <dbReference type="NCBI Taxonomy" id="2048548"/>
    <lineage>
        <taxon>Bacteria</taxon>
        <taxon>Bacillati</taxon>
        <taxon>Bacillota</taxon>
        <taxon>Bacilli</taxon>
        <taxon>Bacillales</taxon>
        <taxon>Paenibacillaceae</taxon>
        <taxon>Paenibacillus</taxon>
    </lineage>
</organism>
<evidence type="ECO:0000256" key="4">
    <source>
        <dbReference type="ARBA" id="ARBA00023136"/>
    </source>
</evidence>
<evidence type="ECO:0000259" key="7">
    <source>
        <dbReference type="PROSITE" id="PS50885"/>
    </source>
</evidence>
<dbReference type="Pfam" id="PF02518">
    <property type="entry name" value="HATPase_c"/>
    <property type="match status" value="1"/>
</dbReference>
<keyword evidence="4 6" id="KW-0472">Membrane</keyword>
<feature type="transmembrane region" description="Helical" evidence="6">
    <location>
        <begin position="274"/>
        <end position="296"/>
    </location>
</feature>
<evidence type="ECO:0000313" key="9">
    <source>
        <dbReference type="Proteomes" id="UP000693672"/>
    </source>
</evidence>
<dbReference type="PROSITE" id="PS50885">
    <property type="entry name" value="HAMP"/>
    <property type="match status" value="1"/>
</dbReference>
<dbReference type="RefSeq" id="WP_218094648.1">
    <property type="nucleotide sequence ID" value="NZ_CAJVAS010000031.1"/>
</dbReference>
<dbReference type="PANTHER" id="PTHR34220">
    <property type="entry name" value="SENSOR HISTIDINE KINASE YPDA"/>
    <property type="match status" value="1"/>
</dbReference>